<dbReference type="InterPro" id="IPR006448">
    <property type="entry name" value="Phage_term_ssu_P27"/>
</dbReference>
<accession>A0A0R2N069</accession>
<evidence type="ECO:0008006" key="3">
    <source>
        <dbReference type="Google" id="ProtNLM"/>
    </source>
</evidence>
<sequence length="100" mass="10958">MSLSGIKNELMTKINPESEIEVEKVNRYISLVRLYQKLQREANKNPVIVVKNGAQEYVKTNPALNDMNKISTSLIALGKDMGLASAPPLPDDDNSGGDLT</sequence>
<protein>
    <recommendedName>
        <fullName evidence="3">P27 family phage terminase small subunit</fullName>
    </recommendedName>
</protein>
<reference evidence="1 2" key="1">
    <citation type="journal article" date="2015" name="Genome Announc.">
        <title>Expanding the biotechnology potential of lactobacilli through comparative genomics of 213 strains and associated genera.</title>
        <authorList>
            <person name="Sun Z."/>
            <person name="Harris H.M."/>
            <person name="McCann A."/>
            <person name="Guo C."/>
            <person name="Argimon S."/>
            <person name="Zhang W."/>
            <person name="Yang X."/>
            <person name="Jeffery I.B."/>
            <person name="Cooney J.C."/>
            <person name="Kagawa T.F."/>
            <person name="Liu W."/>
            <person name="Song Y."/>
            <person name="Salvetti E."/>
            <person name="Wrobel A."/>
            <person name="Rasinkangas P."/>
            <person name="Parkhill J."/>
            <person name="Rea M.C."/>
            <person name="O'Sullivan O."/>
            <person name="Ritari J."/>
            <person name="Douillard F.P."/>
            <person name="Paul Ross R."/>
            <person name="Yang R."/>
            <person name="Briner A.E."/>
            <person name="Felis G.E."/>
            <person name="de Vos W.M."/>
            <person name="Barrangou R."/>
            <person name="Klaenhammer T.R."/>
            <person name="Caufield P.W."/>
            <person name="Cui Y."/>
            <person name="Zhang H."/>
            <person name="O'Toole P.W."/>
        </authorList>
    </citation>
    <scope>NUCLEOTIDE SEQUENCE [LARGE SCALE GENOMIC DNA]</scope>
    <source>
        <strain evidence="1 2">DSM 24301</strain>
    </source>
</reference>
<dbReference type="STRING" id="1293598.IV56_GL000320"/>
<dbReference type="Pfam" id="PF05119">
    <property type="entry name" value="Terminase_4"/>
    <property type="match status" value="1"/>
</dbReference>
<evidence type="ECO:0000313" key="2">
    <source>
        <dbReference type="Proteomes" id="UP000050969"/>
    </source>
</evidence>
<dbReference type="PATRIC" id="fig|1293598.4.peg.342"/>
<comment type="caution">
    <text evidence="1">The sequence shown here is derived from an EMBL/GenBank/DDBJ whole genome shotgun (WGS) entry which is preliminary data.</text>
</comment>
<organism evidence="1 2">
    <name type="scientific">Lacticaseibacillus saniviri JCM 17471 = DSM 24301</name>
    <dbReference type="NCBI Taxonomy" id="1293598"/>
    <lineage>
        <taxon>Bacteria</taxon>
        <taxon>Bacillati</taxon>
        <taxon>Bacillota</taxon>
        <taxon>Bacilli</taxon>
        <taxon>Lactobacillales</taxon>
        <taxon>Lactobacillaceae</taxon>
        <taxon>Lacticaseibacillus</taxon>
    </lineage>
</organism>
<dbReference type="Proteomes" id="UP000050969">
    <property type="component" value="Unassembled WGS sequence"/>
</dbReference>
<gene>
    <name evidence="1" type="ORF">IV56_GL000320</name>
</gene>
<keyword evidence="2" id="KW-1185">Reference proteome</keyword>
<dbReference type="RefSeq" id="WP_225354265.1">
    <property type="nucleotide sequence ID" value="NZ_BBBX01000021.1"/>
</dbReference>
<proteinExistence type="predicted"/>
<dbReference type="EMBL" id="JQCE01000016">
    <property type="protein sequence ID" value="KRO17405.1"/>
    <property type="molecule type" value="Genomic_DNA"/>
</dbReference>
<dbReference type="AlphaFoldDB" id="A0A0R2N069"/>
<evidence type="ECO:0000313" key="1">
    <source>
        <dbReference type="EMBL" id="KRO17405.1"/>
    </source>
</evidence>
<name>A0A0R2N069_9LACO</name>